<reference evidence="2 3" key="1">
    <citation type="submission" date="2021-04" db="EMBL/GenBank/DDBJ databases">
        <title>Metabacillus sp. strain KIGAM252 whole genome sequence.</title>
        <authorList>
            <person name="Seo M.-J."/>
            <person name="Cho E.-S."/>
            <person name="Hwang C.Y."/>
            <person name="Yoon D.J."/>
        </authorList>
    </citation>
    <scope>NUCLEOTIDE SEQUENCE [LARGE SCALE GENOMIC DNA]</scope>
    <source>
        <strain evidence="2 3">KIGAM252</strain>
    </source>
</reference>
<evidence type="ECO:0000313" key="2">
    <source>
        <dbReference type="EMBL" id="MBS2969365.1"/>
    </source>
</evidence>
<evidence type="ECO:0000313" key="3">
    <source>
        <dbReference type="Proteomes" id="UP000682403"/>
    </source>
</evidence>
<feature type="compositionally biased region" description="Basic and acidic residues" evidence="1">
    <location>
        <begin position="43"/>
        <end position="52"/>
    </location>
</feature>
<sequence>MGRGQHFNHKQKGHQSEQPEYGQNVPPKQDEKKGYAIEPVASEGDRPVEIKE</sequence>
<organism evidence="2 3">
    <name type="scientific">Metabacillus flavus</name>
    <dbReference type="NCBI Taxonomy" id="2823519"/>
    <lineage>
        <taxon>Bacteria</taxon>
        <taxon>Bacillati</taxon>
        <taxon>Bacillota</taxon>
        <taxon>Bacilli</taxon>
        <taxon>Bacillales</taxon>
        <taxon>Bacillaceae</taxon>
        <taxon>Metabacillus</taxon>
    </lineage>
</organism>
<dbReference type="Proteomes" id="UP000682403">
    <property type="component" value="Unassembled WGS sequence"/>
</dbReference>
<name>A0ABS5LF39_9BACI</name>
<accession>A0ABS5LF39</accession>
<feature type="region of interest" description="Disordered" evidence="1">
    <location>
        <begin position="1"/>
        <end position="52"/>
    </location>
</feature>
<protein>
    <submittedName>
        <fullName evidence="2">Uncharacterized protein</fullName>
    </submittedName>
</protein>
<proteinExistence type="predicted"/>
<evidence type="ECO:0000256" key="1">
    <source>
        <dbReference type="SAM" id="MobiDB-lite"/>
    </source>
</evidence>
<comment type="caution">
    <text evidence="2">The sequence shown here is derived from an EMBL/GenBank/DDBJ whole genome shotgun (WGS) entry which is preliminary data.</text>
</comment>
<dbReference type="RefSeq" id="WP_211558685.1">
    <property type="nucleotide sequence ID" value="NZ_JAGVRK010000001.1"/>
</dbReference>
<gene>
    <name evidence="2" type="ORF">J9317_11370</name>
</gene>
<keyword evidence="3" id="KW-1185">Reference proteome</keyword>
<dbReference type="EMBL" id="JAGVRK010000001">
    <property type="protein sequence ID" value="MBS2969365.1"/>
    <property type="molecule type" value="Genomic_DNA"/>
</dbReference>
<feature type="compositionally biased region" description="Basic residues" evidence="1">
    <location>
        <begin position="1"/>
        <end position="13"/>
    </location>
</feature>